<dbReference type="Pfam" id="PF21186">
    <property type="entry name" value="DUF6852"/>
    <property type="match status" value="1"/>
</dbReference>
<evidence type="ECO:0008006" key="4">
    <source>
        <dbReference type="Google" id="ProtNLM"/>
    </source>
</evidence>
<sequence length="136" mass="15498">MVYSKLISITGLPGLFEMVGSKTDGAIVRSLEDKTTKFVSSRVHNFSHLESIEVYTVRENVNLVEVFQAMDKSKEKVPAENDAKAVKAYFEKVYADMDFDRVYASDMKKMVKWFNILKANAVELKLSEEETEENEG</sequence>
<dbReference type="RefSeq" id="WP_353549022.1">
    <property type="nucleotide sequence ID" value="NZ_AP029612.1"/>
</dbReference>
<dbReference type="InterPro" id="IPR049282">
    <property type="entry name" value="BVU_3817_N_sf"/>
</dbReference>
<dbReference type="Gene3D" id="2.30.30.730">
    <property type="match status" value="1"/>
</dbReference>
<dbReference type="AlphaFoldDB" id="A0AAT9GLE1"/>
<evidence type="ECO:0000313" key="3">
    <source>
        <dbReference type="EMBL" id="BFG71389.1"/>
    </source>
</evidence>
<feature type="domain" description="DUF6852" evidence="2">
    <location>
        <begin position="52"/>
        <end position="117"/>
    </location>
</feature>
<dbReference type="Gene3D" id="1.10.10.1650">
    <property type="match status" value="1"/>
</dbReference>
<dbReference type="InterPro" id="IPR049280">
    <property type="entry name" value="DUF6852"/>
</dbReference>
<dbReference type="InterPro" id="IPR049281">
    <property type="entry name" value="BVU_3817-like_C_sf"/>
</dbReference>
<protein>
    <recommendedName>
        <fullName evidence="4">DUF5606 domain-containing protein</fullName>
    </recommendedName>
</protein>
<name>A0AAT9GLE1_9BACT</name>
<proteinExistence type="predicted"/>
<evidence type="ECO:0000259" key="1">
    <source>
        <dbReference type="Pfam" id="PF18347"/>
    </source>
</evidence>
<accession>A0AAT9GLE1</accession>
<dbReference type="EMBL" id="AP029612">
    <property type="protein sequence ID" value="BFG71389.1"/>
    <property type="molecule type" value="Genomic_DNA"/>
</dbReference>
<evidence type="ECO:0000259" key="2">
    <source>
        <dbReference type="Pfam" id="PF21186"/>
    </source>
</evidence>
<dbReference type="Pfam" id="PF18347">
    <property type="entry name" value="DUF5606"/>
    <property type="match status" value="1"/>
</dbReference>
<feature type="domain" description="DUF5606" evidence="1">
    <location>
        <begin position="5"/>
        <end position="49"/>
    </location>
</feature>
<gene>
    <name evidence="3" type="ORF">KACHI17_22700</name>
</gene>
<reference evidence="3" key="1">
    <citation type="submission" date="2024-02" db="EMBL/GenBank/DDBJ databases">
        <title>Sediminibacterium planktonica sp. nov. and Sediminibacterium longus sp. nov., isolated from surface lake and river water.</title>
        <authorList>
            <person name="Watanabe K."/>
            <person name="Takemine S."/>
            <person name="Ishii Y."/>
            <person name="Ogata Y."/>
            <person name="Shindo C."/>
            <person name="Suda W."/>
        </authorList>
    </citation>
    <scope>NUCLEOTIDE SEQUENCE</scope>
    <source>
        <strain evidence="3">KACHI17</strain>
    </source>
</reference>
<dbReference type="InterPro" id="IPR041218">
    <property type="entry name" value="DUF5606"/>
</dbReference>
<organism evidence="3">
    <name type="scientific">Sediminibacterium sp. KACHI17</name>
    <dbReference type="NCBI Taxonomy" id="1751071"/>
    <lineage>
        <taxon>Bacteria</taxon>
        <taxon>Pseudomonadati</taxon>
        <taxon>Bacteroidota</taxon>
        <taxon>Chitinophagia</taxon>
        <taxon>Chitinophagales</taxon>
        <taxon>Chitinophagaceae</taxon>
        <taxon>Sediminibacterium</taxon>
    </lineage>
</organism>